<dbReference type="PANTHER" id="PTHR19211:SF14">
    <property type="entry name" value="ATP-BINDING CASSETTE SUB-FAMILY F MEMBER 1"/>
    <property type="match status" value="1"/>
</dbReference>
<dbReference type="EMBL" id="CAJOBJ010048896">
    <property type="protein sequence ID" value="CAF4364138.1"/>
    <property type="molecule type" value="Genomic_DNA"/>
</dbReference>
<evidence type="ECO:0000313" key="2">
    <source>
        <dbReference type="EMBL" id="CAF1309175.1"/>
    </source>
</evidence>
<dbReference type="OrthoDB" id="2110130at2759"/>
<dbReference type="GO" id="GO:0005524">
    <property type="term" value="F:ATP binding"/>
    <property type="evidence" value="ECO:0007669"/>
    <property type="project" value="TreeGrafter"/>
</dbReference>
<dbReference type="AlphaFoldDB" id="A0A815EB19"/>
<evidence type="ECO:0000313" key="4">
    <source>
        <dbReference type="Proteomes" id="UP000663834"/>
    </source>
</evidence>
<dbReference type="Proteomes" id="UP000681720">
    <property type="component" value="Unassembled WGS sequence"/>
</dbReference>
<gene>
    <name evidence="3" type="ORF">GIL414_LOCUS28539</name>
    <name evidence="2" type="ORF">KQP761_LOCUS5164</name>
</gene>
<dbReference type="PANTHER" id="PTHR19211">
    <property type="entry name" value="ATP-BINDING TRANSPORT PROTEIN-RELATED"/>
    <property type="match status" value="1"/>
</dbReference>
<protein>
    <submittedName>
        <fullName evidence="2">Uncharacterized protein</fullName>
    </submittedName>
</protein>
<sequence>MHWGISVRCQGPSRDKFRRNHRFLVDRFDQHVGEQFDLELTAIEHLKRHINMLCSNKIQENHCGPKTRVALSDLIARQPDVLTLGETTNNLDIEWIDAIVDAIHDFEGGVNVVEHKQINQTDGDFDDYRKELLGFLVEATIHNPSAAPTSASSI</sequence>
<dbReference type="Proteomes" id="UP000663834">
    <property type="component" value="Unassembled WGS sequence"/>
</dbReference>
<comment type="caution">
    <text evidence="2">The sequence shown here is derived from an EMBL/GenBank/DDBJ whole genome shotgun (WGS) entry which is preliminary data.</text>
</comment>
<dbReference type="EMBL" id="CAJNOW010001185">
    <property type="protein sequence ID" value="CAF1309175.1"/>
    <property type="molecule type" value="Genomic_DNA"/>
</dbReference>
<dbReference type="SUPFAM" id="SSF52540">
    <property type="entry name" value="P-loop containing nucleoside triphosphate hydrolases"/>
    <property type="match status" value="1"/>
</dbReference>
<dbReference type="InterPro" id="IPR027417">
    <property type="entry name" value="P-loop_NTPase"/>
</dbReference>
<dbReference type="InterPro" id="IPR050611">
    <property type="entry name" value="ABCF"/>
</dbReference>
<accession>A0A815EB19</accession>
<evidence type="ECO:0000256" key="1">
    <source>
        <dbReference type="ARBA" id="ARBA00022737"/>
    </source>
</evidence>
<evidence type="ECO:0000313" key="3">
    <source>
        <dbReference type="EMBL" id="CAF4364138.1"/>
    </source>
</evidence>
<keyword evidence="1" id="KW-0677">Repeat</keyword>
<organism evidence="2 4">
    <name type="scientific">Rotaria magnacalcarata</name>
    <dbReference type="NCBI Taxonomy" id="392030"/>
    <lineage>
        <taxon>Eukaryota</taxon>
        <taxon>Metazoa</taxon>
        <taxon>Spiralia</taxon>
        <taxon>Gnathifera</taxon>
        <taxon>Rotifera</taxon>
        <taxon>Eurotatoria</taxon>
        <taxon>Bdelloidea</taxon>
        <taxon>Philodinida</taxon>
        <taxon>Philodinidae</taxon>
        <taxon>Rotaria</taxon>
    </lineage>
</organism>
<reference evidence="2" key="1">
    <citation type="submission" date="2021-02" db="EMBL/GenBank/DDBJ databases">
        <authorList>
            <person name="Nowell W R."/>
        </authorList>
    </citation>
    <scope>NUCLEOTIDE SEQUENCE</scope>
</reference>
<proteinExistence type="predicted"/>
<name>A0A815EB19_9BILA</name>
<dbReference type="Gene3D" id="3.40.50.300">
    <property type="entry name" value="P-loop containing nucleotide triphosphate hydrolases"/>
    <property type="match status" value="1"/>
</dbReference>